<comment type="similarity">
    <text evidence="1">Belongs to the enoyl-CoA hydratase/isomerase family.</text>
</comment>
<comment type="catalytic activity">
    <reaction evidence="4">
        <text>a 4-saturated-(3S)-3-hydroxyacyl-CoA = a (3E)-enoyl-CoA + H2O</text>
        <dbReference type="Rhea" id="RHEA:20724"/>
        <dbReference type="ChEBI" id="CHEBI:15377"/>
        <dbReference type="ChEBI" id="CHEBI:58521"/>
        <dbReference type="ChEBI" id="CHEBI:137480"/>
        <dbReference type="EC" id="4.2.1.17"/>
    </reaction>
</comment>
<organism evidence="5 6">
    <name type="scientific">Solirubrobacter pauli</name>
    <dbReference type="NCBI Taxonomy" id="166793"/>
    <lineage>
        <taxon>Bacteria</taxon>
        <taxon>Bacillati</taxon>
        <taxon>Actinomycetota</taxon>
        <taxon>Thermoleophilia</taxon>
        <taxon>Solirubrobacterales</taxon>
        <taxon>Solirubrobacteraceae</taxon>
        <taxon>Solirubrobacter</taxon>
    </lineage>
</organism>
<dbReference type="InterPro" id="IPR014748">
    <property type="entry name" value="Enoyl-CoA_hydra_C"/>
</dbReference>
<dbReference type="Proteomes" id="UP000278962">
    <property type="component" value="Unassembled WGS sequence"/>
</dbReference>
<keyword evidence="6" id="KW-1185">Reference proteome</keyword>
<comment type="caution">
    <text evidence="5">The sequence shown here is derived from an EMBL/GenBank/DDBJ whole genome shotgun (WGS) entry which is preliminary data.</text>
</comment>
<proteinExistence type="inferred from homology"/>
<accession>A0A660LHY6</accession>
<dbReference type="EMBL" id="RBIL01000001">
    <property type="protein sequence ID" value="RKQ93610.1"/>
    <property type="molecule type" value="Genomic_DNA"/>
</dbReference>
<dbReference type="InterPro" id="IPR029045">
    <property type="entry name" value="ClpP/crotonase-like_dom_sf"/>
</dbReference>
<dbReference type="SUPFAM" id="SSF52096">
    <property type="entry name" value="ClpP/crotonase"/>
    <property type="match status" value="1"/>
</dbReference>
<gene>
    <name evidence="5" type="ORF">C8N24_3480</name>
</gene>
<dbReference type="Pfam" id="PF00378">
    <property type="entry name" value="ECH_1"/>
    <property type="match status" value="1"/>
</dbReference>
<protein>
    <submittedName>
        <fullName evidence="5">Enoyl-CoA hydratase/carnithine racemase</fullName>
    </submittedName>
</protein>
<dbReference type="PANTHER" id="PTHR11941:SF54">
    <property type="entry name" value="ENOYL-COA HYDRATASE, MITOCHONDRIAL"/>
    <property type="match status" value="1"/>
</dbReference>
<evidence type="ECO:0000256" key="3">
    <source>
        <dbReference type="ARBA" id="ARBA00023709"/>
    </source>
</evidence>
<dbReference type="Gene3D" id="1.10.12.10">
    <property type="entry name" value="Lyase 2-enoyl-coa Hydratase, Chain A, domain 2"/>
    <property type="match status" value="1"/>
</dbReference>
<reference evidence="5 6" key="1">
    <citation type="submission" date="2018-10" db="EMBL/GenBank/DDBJ databases">
        <title>Genomic Encyclopedia of Archaeal and Bacterial Type Strains, Phase II (KMG-II): from individual species to whole genera.</title>
        <authorList>
            <person name="Goeker M."/>
        </authorList>
    </citation>
    <scope>NUCLEOTIDE SEQUENCE [LARGE SCALE GENOMIC DNA]</scope>
    <source>
        <strain evidence="5 6">DSM 14954</strain>
    </source>
</reference>
<evidence type="ECO:0000313" key="6">
    <source>
        <dbReference type="Proteomes" id="UP000278962"/>
    </source>
</evidence>
<evidence type="ECO:0000313" key="5">
    <source>
        <dbReference type="EMBL" id="RKQ93610.1"/>
    </source>
</evidence>
<evidence type="ECO:0000256" key="2">
    <source>
        <dbReference type="ARBA" id="ARBA00023239"/>
    </source>
</evidence>
<dbReference type="RefSeq" id="WP_121251894.1">
    <property type="nucleotide sequence ID" value="NZ_RBIL01000001.1"/>
</dbReference>
<dbReference type="GO" id="GO:0004300">
    <property type="term" value="F:enoyl-CoA hydratase activity"/>
    <property type="evidence" value="ECO:0007669"/>
    <property type="project" value="UniProtKB-EC"/>
</dbReference>
<name>A0A660LHY6_9ACTN</name>
<dbReference type="PANTHER" id="PTHR11941">
    <property type="entry name" value="ENOYL-COA HYDRATASE-RELATED"/>
    <property type="match status" value="1"/>
</dbReference>
<dbReference type="InterPro" id="IPR001753">
    <property type="entry name" value="Enoyl-CoA_hydra/iso"/>
</dbReference>
<evidence type="ECO:0000256" key="1">
    <source>
        <dbReference type="ARBA" id="ARBA00005254"/>
    </source>
</evidence>
<sequence length="250" mass="26144">MGSVAVDWPVDGVARVTIDNAAKRNALDADILEGLARELPGLDARCVVLTGAGGAFSAGYDIGNLTPERLADVLIHPFEAAMAAVDALAMPVVAAMGGHAFGGGLELALACDLRVCAPAAKLGMPPARLGVVYSHTGLRRFVDAIGSARTRELFFTARPVGADEALAWGLVNEVTDAVEARSVELARSIAELAPLAQRGNKRVLQALVPPLDPALDAELEALRNAAFASDDFAEGVRAFVEKRAPRWSAR</sequence>
<dbReference type="GO" id="GO:0006635">
    <property type="term" value="P:fatty acid beta-oxidation"/>
    <property type="evidence" value="ECO:0007669"/>
    <property type="project" value="TreeGrafter"/>
</dbReference>
<comment type="catalytic activity">
    <reaction evidence="3">
        <text>a (3S)-3-hydroxyacyl-CoA = a (2E)-enoyl-CoA + H2O</text>
        <dbReference type="Rhea" id="RHEA:16105"/>
        <dbReference type="ChEBI" id="CHEBI:15377"/>
        <dbReference type="ChEBI" id="CHEBI:57318"/>
        <dbReference type="ChEBI" id="CHEBI:58856"/>
        <dbReference type="EC" id="4.2.1.17"/>
    </reaction>
</comment>
<evidence type="ECO:0000256" key="4">
    <source>
        <dbReference type="ARBA" id="ARBA00023717"/>
    </source>
</evidence>
<keyword evidence="2" id="KW-0456">Lyase</keyword>
<dbReference type="Gene3D" id="3.90.226.10">
    <property type="entry name" value="2-enoyl-CoA Hydratase, Chain A, domain 1"/>
    <property type="match status" value="1"/>
</dbReference>
<dbReference type="OrthoDB" id="9777711at2"/>
<dbReference type="AlphaFoldDB" id="A0A660LHY6"/>
<dbReference type="CDD" id="cd06558">
    <property type="entry name" value="crotonase-like"/>
    <property type="match status" value="1"/>
</dbReference>